<protein>
    <submittedName>
        <fullName evidence="1">Uncharacterized protein</fullName>
    </submittedName>
</protein>
<gene>
    <name evidence="1" type="ORF">HH308_17965</name>
</gene>
<dbReference type="Proteomes" id="UP000550729">
    <property type="component" value="Unassembled WGS sequence"/>
</dbReference>
<reference evidence="1 2" key="1">
    <citation type="submission" date="2020-04" db="EMBL/GenBank/DDBJ databases">
        <title>Gordonia sp. nov. TBRC 11910.</title>
        <authorList>
            <person name="Suriyachadkun C."/>
        </authorList>
    </citation>
    <scope>NUCLEOTIDE SEQUENCE [LARGE SCALE GENOMIC DNA]</scope>
    <source>
        <strain evidence="1 2">TBRC 11910</strain>
    </source>
</reference>
<keyword evidence="2" id="KW-1185">Reference proteome</keyword>
<name>A0A848L3C5_9ACTN</name>
<dbReference type="AlphaFoldDB" id="A0A848L3C5"/>
<organism evidence="1 2">
    <name type="scientific">Gordonia asplenii</name>
    <dbReference type="NCBI Taxonomy" id="2725283"/>
    <lineage>
        <taxon>Bacteria</taxon>
        <taxon>Bacillati</taxon>
        <taxon>Actinomycetota</taxon>
        <taxon>Actinomycetes</taxon>
        <taxon>Mycobacteriales</taxon>
        <taxon>Gordoniaceae</taxon>
        <taxon>Gordonia</taxon>
    </lineage>
</organism>
<evidence type="ECO:0000313" key="1">
    <source>
        <dbReference type="EMBL" id="NMO03103.1"/>
    </source>
</evidence>
<comment type="caution">
    <text evidence="1">The sequence shown here is derived from an EMBL/GenBank/DDBJ whole genome shotgun (WGS) entry which is preliminary data.</text>
</comment>
<sequence length="494" mass="51970">MASGRRRWTRSRTVMAVVGLIVVVAAVLAASSNRFDAAPAAATSTASSSDAATRVVYGAPDVPDSVLVSRELFSRAPTVVLISASADNAAAQAAGQIARRRHIPMFTVDAGTAGPVRDELTRLGAHDAVMPAGGNALGLTVVPESAAQQADSTVGANPDVVLVAAETEGALATIAAAGAFGASSPTGNPRDSTSAMELLKAHPNAHVLGVGGEFGTATLLSQRVTVARAAPELPGGGYTIFPGRRLVALYGSPGSPSLGPLGRQGLDQTIDRARKVAAEYDSVSPVKVVPAFEIIATVASASPGPGDYYTSIIDPAVIRPWVEAAGKAGIYVTLDLQPGRMDFLRQAKMYESLLKLPHVGLALDSEWRLKPNQVHLAQIGSVSAAEVNRTADWLATLVRDNGLPQKAFVLHEFDSDMLADRNTIDTSHPELATVIHADGHGTPPVKMGTWRRLTTDLPPNVWMGWKNFYTEDHPMFTPAETMRVAPAPWFISYQ</sequence>
<dbReference type="EMBL" id="JABBNB010000020">
    <property type="protein sequence ID" value="NMO03103.1"/>
    <property type="molecule type" value="Genomic_DNA"/>
</dbReference>
<accession>A0A848L3C5</accession>
<dbReference type="RefSeq" id="WP_170195612.1">
    <property type="nucleotide sequence ID" value="NZ_JABBNB010000020.1"/>
</dbReference>
<proteinExistence type="predicted"/>
<evidence type="ECO:0000313" key="2">
    <source>
        <dbReference type="Proteomes" id="UP000550729"/>
    </source>
</evidence>